<organism evidence="1 2">
    <name type="scientific">Entomophthora muscae</name>
    <dbReference type="NCBI Taxonomy" id="34485"/>
    <lineage>
        <taxon>Eukaryota</taxon>
        <taxon>Fungi</taxon>
        <taxon>Fungi incertae sedis</taxon>
        <taxon>Zoopagomycota</taxon>
        <taxon>Entomophthoromycotina</taxon>
        <taxon>Entomophthoromycetes</taxon>
        <taxon>Entomophthorales</taxon>
        <taxon>Entomophthoraceae</taxon>
        <taxon>Entomophthora</taxon>
    </lineage>
</organism>
<evidence type="ECO:0000313" key="2">
    <source>
        <dbReference type="Proteomes" id="UP001165960"/>
    </source>
</evidence>
<protein>
    <submittedName>
        <fullName evidence="1">Vacuolar protein sorting/targeting protein PEP1, variant 2</fullName>
    </submittedName>
</protein>
<name>A0ACC2U8E6_9FUNG</name>
<accession>A0ACC2U8E6</accession>
<reference evidence="1" key="1">
    <citation type="submission" date="2022-04" db="EMBL/GenBank/DDBJ databases">
        <title>Genome of the entomopathogenic fungus Entomophthora muscae.</title>
        <authorList>
            <person name="Elya C."/>
            <person name="Lovett B.R."/>
            <person name="Lee E."/>
            <person name="Macias A.M."/>
            <person name="Hajek A.E."/>
            <person name="De Bivort B.L."/>
            <person name="Kasson M.T."/>
            <person name="De Fine Licht H.H."/>
            <person name="Stajich J.E."/>
        </authorList>
    </citation>
    <scope>NUCLEOTIDE SEQUENCE</scope>
    <source>
        <strain evidence="1">Berkeley</strain>
    </source>
</reference>
<comment type="caution">
    <text evidence="1">The sequence shown here is derived from an EMBL/GenBank/DDBJ whole genome shotgun (WGS) entry which is preliminary data.</text>
</comment>
<sequence>MSYFPSLSWGKTGLVTGILLFNLLSSCDAAEETRIKSSITEFKFQPSKPFYFENSNVVLFLDTQDSPVIWRSKDEGKTWDNKTSPSGSLDKLYQHPFDDQKAIALTKGLTHYVTKNRGESWQSFQTPLPASFSNDPPVVFHATNPNYVLFHGLNSTAENHAIDLMAKAYYTTDFFSTAAKPLVEDIQNCLWGRGSKQIKDMEENRVFCSKSKTKASSLLEKLKNLQLVSSIDFTNFVALDFDKDDNPDGGVIGLSIKEKFLVAGVLFKSETGDTSLFVSPNGKDWTKANIPMQTHLVKERYTFLESTSSSLVLSVKPLGTKDFASLYFSDSEGVNFENHLDYVNRDAMGSVDVERMAEVLNLFIANVVSNHKEVNTTSGGKVEKKLQSRISFNNGLSWSPLSTPAKDCSGHAYKCSDPKACSLHLSSVTNKLGSQKVLSRPAAPGLLVGMGNVGDALKPSTEWDVFLSHDGGVTWSCTYKGLHEFAVANRGGLLVLGQSSTDHLLYSFDQGDTWKTYPLSTHLTQIKLRTVSAGISNIVLLSGKKSDDAYVFISLDFTDSLPLCQEKDFQRWIVPGTCFMGQKHIYKRRKPKSQCLVSPGFNEAVPSTEPCKCTKEDYECSTGFKKRDRVCVPGDTPAVCEKGKQISAYRKVPGNACTGGTDMANAHMQPCPGTTSTQAIGEIVTTSYPTTTQIVGIFNFPNTDTYLTWGRNGKLYSTYDGGLNWLSPTIEGEAHQIVGHEYNQTRAYVLTKGKTIFLALNQSQPPLQEIKLPTLYADQPLRFHPTHHDYLLFLAQEGKAYVSTEHIPSWSGVINNVDSCRFAETLEFSPSDDHVLCLKHRTDSLESPKDLALLDTDGKFVKTLLEDVLHFEIVGAHLLAELKEGHKFMVSGTDYKFTQVQLPPGTRPKGQFIMHSSRSAQSDNAFMSIELESAADGEQPRWGLYVSNSDGNQYSLSLPGIDVIPGKEPDLDLIQGVDGIVVANQLLMTDQDKHLVKSSISFDYGGSWNPIPLDNACDGCSLHLHVMPEPDRWWGGLSGVHAAGRILAVGNEGRHREDYEDSQTYASTDAGVTWTKVWPSESLYALGNYGNLMVLVDDEAPTDSLHYSIDGGKSWQSFKFSNSDVRATHLLAKQDGSSLRFIVVGLVQSNNGPLSVLHGVNFRPLYPDNCSKEQMESWSFKGPPPFNSTCILGQQLSQQRVKANSTCFLDSPPKLTSAPTPCTCTELDFECDFGFYRSNNNHGECIRIGQDPERPSKCPAGGNYTAVSGYRRVPASQCSGGVDLTTPVQRPCHEVEGIVMRQKVFEADLVNYFYFKASTKLLLHTQDSKVWISGNEGLDFQPFLTNISQMIHHTYIDNTAYFLTTNNSLYFTHHEGDVHAAFPLPAPPNTFDMPILNFHPQQETWAIFIGQANCDSSFSISCHTVAYLTTNSGKQWHSLATHVKTCSFTHTPHFAQGPKQRIFCQFLTDKNVSRSTLKFANSSLLYSDDDFATNSTSLISLIRYDTFYEFMIATESKPPEARLLVSKDGMHFSPAQYPPGVQIIPGLLTVAESDTHSLFVHFTTSIKRGGEMGALMKSDANGTNFVLSLDNVNRNAQGIMDYEKMAGIEGIALANQVSNPNGVLGSERKKLVSRITFDDGASWLPLNTSSTCSEDSCRLHILGFTQRSDPENIFSIPAAVGMMIGVGNTGEHLETYSKKNVYFTEDAGKSWSMIQEQSHRHEFGDSGGIILLVPEAKLTDKVLYSLDMGLSFNTLSLEPGMQSFRVKETATEPQSTSQKMLVLGYTQANKFTTLFIDFSNVHKKKCTLEDFELWTPSFSNDKCFFGHKTQYMRRKRDAKCYIDKKFEQPTQNVTHCPCTREDFECDFNHKLNTKGECQLVEGLEPLKTSCNNGEGFYTISTGYRKSAYTTCQGGEDLAAKQVPCPGNVAIRQFIHFIGQGLSKLSLFFIVIIPLSCLGFLLYAVVRRGYRRPIPWEALFQSIIPCLCFIPAMLVNCLDGPGLAFFGRLRGSFNRGQGYEPVPQYDYDLDEDYIDGPVEVQLEDYDIDQAE</sequence>
<dbReference type="Proteomes" id="UP001165960">
    <property type="component" value="Unassembled WGS sequence"/>
</dbReference>
<gene>
    <name evidence="1" type="primary">VPS10_4</name>
    <name evidence="1" type="ORF">DSO57_1037294</name>
</gene>
<dbReference type="EMBL" id="QTSX02001103">
    <property type="protein sequence ID" value="KAJ9083179.1"/>
    <property type="molecule type" value="Genomic_DNA"/>
</dbReference>
<proteinExistence type="predicted"/>
<evidence type="ECO:0000313" key="1">
    <source>
        <dbReference type="EMBL" id="KAJ9083179.1"/>
    </source>
</evidence>
<keyword evidence="2" id="KW-1185">Reference proteome</keyword>